<dbReference type="EMBL" id="JBJUIK010000015">
    <property type="protein sequence ID" value="KAL3502812.1"/>
    <property type="molecule type" value="Genomic_DNA"/>
</dbReference>
<feature type="region of interest" description="Disordered" evidence="1">
    <location>
        <begin position="42"/>
        <end position="118"/>
    </location>
</feature>
<proteinExistence type="predicted"/>
<keyword evidence="3" id="KW-1185">Reference proteome</keyword>
<dbReference type="AlphaFoldDB" id="A0ABD2Y5L8"/>
<organism evidence="2 3">
    <name type="scientific">Cinchona calisaya</name>
    <dbReference type="NCBI Taxonomy" id="153742"/>
    <lineage>
        <taxon>Eukaryota</taxon>
        <taxon>Viridiplantae</taxon>
        <taxon>Streptophyta</taxon>
        <taxon>Embryophyta</taxon>
        <taxon>Tracheophyta</taxon>
        <taxon>Spermatophyta</taxon>
        <taxon>Magnoliopsida</taxon>
        <taxon>eudicotyledons</taxon>
        <taxon>Gunneridae</taxon>
        <taxon>Pentapetalae</taxon>
        <taxon>asterids</taxon>
        <taxon>lamiids</taxon>
        <taxon>Gentianales</taxon>
        <taxon>Rubiaceae</taxon>
        <taxon>Cinchonoideae</taxon>
        <taxon>Cinchoneae</taxon>
        <taxon>Cinchona</taxon>
    </lineage>
</organism>
<evidence type="ECO:0000256" key="1">
    <source>
        <dbReference type="SAM" id="MobiDB-lite"/>
    </source>
</evidence>
<gene>
    <name evidence="2" type="ORF">ACH5RR_037261</name>
</gene>
<evidence type="ECO:0000313" key="2">
    <source>
        <dbReference type="EMBL" id="KAL3502812.1"/>
    </source>
</evidence>
<sequence length="118" mass="12582">MKEGTILGLASLEKLMRVIKGEVTRENAKKVDGAFKKTEVDYKKSKTPATKKGAGCSKAKGQDPVGKMKGGQKTIPNPANTTNLKRTAEGNLVDNNSPKDAKGTNEASSSNKNIDTFE</sequence>
<name>A0ABD2Y5L8_9GENT</name>
<protein>
    <submittedName>
        <fullName evidence="2">Uncharacterized protein</fullName>
    </submittedName>
</protein>
<feature type="compositionally biased region" description="Polar residues" evidence="1">
    <location>
        <begin position="74"/>
        <end position="85"/>
    </location>
</feature>
<evidence type="ECO:0000313" key="3">
    <source>
        <dbReference type="Proteomes" id="UP001630127"/>
    </source>
</evidence>
<feature type="compositionally biased region" description="Polar residues" evidence="1">
    <location>
        <begin position="105"/>
        <end position="118"/>
    </location>
</feature>
<comment type="caution">
    <text evidence="2">The sequence shown here is derived from an EMBL/GenBank/DDBJ whole genome shotgun (WGS) entry which is preliminary data.</text>
</comment>
<reference evidence="2 3" key="1">
    <citation type="submission" date="2024-11" db="EMBL/GenBank/DDBJ databases">
        <title>A near-complete genome assembly of Cinchona calisaya.</title>
        <authorList>
            <person name="Lian D.C."/>
            <person name="Zhao X.W."/>
            <person name="Wei L."/>
        </authorList>
    </citation>
    <scope>NUCLEOTIDE SEQUENCE [LARGE SCALE GENOMIC DNA]</scope>
    <source>
        <tissue evidence="2">Nenye</tissue>
    </source>
</reference>
<dbReference type="Proteomes" id="UP001630127">
    <property type="component" value="Unassembled WGS sequence"/>
</dbReference>
<accession>A0ABD2Y5L8</accession>